<feature type="non-terminal residue" evidence="1">
    <location>
        <position position="123"/>
    </location>
</feature>
<dbReference type="EMBL" id="BART01034196">
    <property type="protein sequence ID" value="GAH15481.1"/>
    <property type="molecule type" value="Genomic_DNA"/>
</dbReference>
<name>X1D435_9ZZZZ</name>
<sequence>MKLKYFLVILLLIGFIFNNYPDISKNFNSGIKNENFNSGIESKLKTSNDNNISIITPENTNYNEGMNGYYPATYGFDENISLRGLDIPFIDYESENNYSYITSEHYGQNLILSFDWQFAVSYR</sequence>
<protein>
    <submittedName>
        <fullName evidence="1">Uncharacterized protein</fullName>
    </submittedName>
</protein>
<reference evidence="1" key="1">
    <citation type="journal article" date="2014" name="Front. Microbiol.">
        <title>High frequency of phylogenetically diverse reductive dehalogenase-homologous genes in deep subseafloor sedimentary metagenomes.</title>
        <authorList>
            <person name="Kawai M."/>
            <person name="Futagami T."/>
            <person name="Toyoda A."/>
            <person name="Takaki Y."/>
            <person name="Nishi S."/>
            <person name="Hori S."/>
            <person name="Arai W."/>
            <person name="Tsubouchi T."/>
            <person name="Morono Y."/>
            <person name="Uchiyama I."/>
            <person name="Ito T."/>
            <person name="Fujiyama A."/>
            <person name="Inagaki F."/>
            <person name="Takami H."/>
        </authorList>
    </citation>
    <scope>NUCLEOTIDE SEQUENCE</scope>
    <source>
        <strain evidence="1">Expedition CK06-06</strain>
    </source>
</reference>
<proteinExistence type="predicted"/>
<gene>
    <name evidence="1" type="ORF">S01H4_58527</name>
</gene>
<evidence type="ECO:0000313" key="1">
    <source>
        <dbReference type="EMBL" id="GAH15481.1"/>
    </source>
</evidence>
<comment type="caution">
    <text evidence="1">The sequence shown here is derived from an EMBL/GenBank/DDBJ whole genome shotgun (WGS) entry which is preliminary data.</text>
</comment>
<organism evidence="1">
    <name type="scientific">marine sediment metagenome</name>
    <dbReference type="NCBI Taxonomy" id="412755"/>
    <lineage>
        <taxon>unclassified sequences</taxon>
        <taxon>metagenomes</taxon>
        <taxon>ecological metagenomes</taxon>
    </lineage>
</organism>
<accession>X1D435</accession>
<dbReference type="AlphaFoldDB" id="X1D435"/>